<feature type="transmembrane region" description="Helical" evidence="1">
    <location>
        <begin position="49"/>
        <end position="69"/>
    </location>
</feature>
<accession>A0A835DF52</accession>
<name>A0A835DF52_TETSI</name>
<dbReference type="InterPro" id="IPR007658">
    <property type="entry name" value="DUF594"/>
</dbReference>
<feature type="transmembrane region" description="Helical" evidence="1">
    <location>
        <begin position="118"/>
        <end position="138"/>
    </location>
</feature>
<comment type="caution">
    <text evidence="3">The sequence shown here is derived from an EMBL/GenBank/DDBJ whole genome shotgun (WGS) entry which is preliminary data.</text>
</comment>
<dbReference type="Proteomes" id="UP000655225">
    <property type="component" value="Unassembled WGS sequence"/>
</dbReference>
<protein>
    <recommendedName>
        <fullName evidence="2">DUF4220 domain-containing protein</fullName>
    </recommendedName>
</protein>
<evidence type="ECO:0000313" key="3">
    <source>
        <dbReference type="EMBL" id="KAF8401083.1"/>
    </source>
</evidence>
<gene>
    <name evidence="3" type="ORF">HHK36_014386</name>
</gene>
<dbReference type="Pfam" id="PF13968">
    <property type="entry name" value="DUF4220"/>
    <property type="match status" value="1"/>
</dbReference>
<keyword evidence="4" id="KW-1185">Reference proteome</keyword>
<feature type="transmembrane region" description="Helical" evidence="1">
    <location>
        <begin position="17"/>
        <end position="37"/>
    </location>
</feature>
<keyword evidence="1" id="KW-0812">Transmembrane</keyword>
<feature type="transmembrane region" description="Helical" evidence="1">
    <location>
        <begin position="319"/>
        <end position="348"/>
    </location>
</feature>
<feature type="domain" description="DUF4220" evidence="2">
    <location>
        <begin position="51"/>
        <end position="387"/>
    </location>
</feature>
<sequence length="731" mass="84053">MEIFPERVQKLWNEWELRVMVLISLSLQIILIFLGKWRKYTAKNWIRIILWLAYLSADWVATVSLGLLANSQGDSSNNDSEGSLDSNKVLIACWAPFLLLHLGGPDTITAYSLEDNELWLRHLLGLIIQVGVAFYVFLRSWTGNRLSFLALPMFVPGLIKYGERTWVLRSASSDHLRVSMLTPPHPDPNHAGTETVIETFSRLHPHTDGNNDIIPDASILPVAYYYFQTFKRLFADLIINNNELKKSQRFFRENSWEEAFKVVEIELGFMYDVLYTKATIGYTTIDCVLRSISLSSTISLFVVFLVIEKHGYSDFDIIITYVLLVGAIILEIYAVIILLSSDWAILWLNKHKNSLFVNLIFRLISSFRLTSNKRWSNSMAQYNLLSFCLKDKPTTFHGIQKFYHINKKLENYRYTTLEEVSIDLKKEIFELLKMKSKSVTSLEDCKLFGGAVKYKYTLQHEFGHSIILWHITTDLFYNLAPDDIRTSPKCKMSKLVSDYMLYLLLMHPFMLPYGFMVPANFKSPKKVSLPNGVAQIIYQDTCVEAVQFFEKHKPISDKKEACKMLLDNTPPYKKGGTDNSVLFDCCRLAKDVEKEGLRKWEMISDVWVEMLIFAASKCRGNYHAQQLRQGGELLTHVWLLMAHHGITEQVQTDKREGMRERKKEEEDILLCIPSRSEEIEAPLKVSVEFVDVVAATITPVEALFTSTLNRQYANGTAVVNVMHDPGRPDNC</sequence>
<evidence type="ECO:0000313" key="4">
    <source>
        <dbReference type="Proteomes" id="UP000655225"/>
    </source>
</evidence>
<feature type="transmembrane region" description="Helical" evidence="1">
    <location>
        <begin position="287"/>
        <end position="307"/>
    </location>
</feature>
<proteinExistence type="predicted"/>
<dbReference type="Pfam" id="PF04578">
    <property type="entry name" value="DUF594"/>
    <property type="match status" value="1"/>
</dbReference>
<keyword evidence="1" id="KW-0472">Membrane</keyword>
<dbReference type="AlphaFoldDB" id="A0A835DF52"/>
<feature type="transmembrane region" description="Helical" evidence="1">
    <location>
        <begin position="499"/>
        <end position="521"/>
    </location>
</feature>
<evidence type="ECO:0000256" key="1">
    <source>
        <dbReference type="SAM" id="Phobius"/>
    </source>
</evidence>
<dbReference type="PANTHER" id="PTHR31325">
    <property type="entry name" value="OS01G0798800 PROTEIN-RELATED"/>
    <property type="match status" value="1"/>
</dbReference>
<dbReference type="EMBL" id="JABCRI010000009">
    <property type="protein sequence ID" value="KAF8401083.1"/>
    <property type="molecule type" value="Genomic_DNA"/>
</dbReference>
<keyword evidence="1" id="KW-1133">Transmembrane helix</keyword>
<dbReference type="OrthoDB" id="1689146at2759"/>
<evidence type="ECO:0000259" key="2">
    <source>
        <dbReference type="Pfam" id="PF13968"/>
    </source>
</evidence>
<dbReference type="OMA" id="NWIRIVL"/>
<reference evidence="3 4" key="1">
    <citation type="submission" date="2020-04" db="EMBL/GenBank/DDBJ databases">
        <title>Plant Genome Project.</title>
        <authorList>
            <person name="Zhang R.-G."/>
        </authorList>
    </citation>
    <scope>NUCLEOTIDE SEQUENCE [LARGE SCALE GENOMIC DNA]</scope>
    <source>
        <strain evidence="3">YNK0</strain>
        <tissue evidence="3">Leaf</tissue>
    </source>
</reference>
<organism evidence="3 4">
    <name type="scientific">Tetracentron sinense</name>
    <name type="common">Spur-leaf</name>
    <dbReference type="NCBI Taxonomy" id="13715"/>
    <lineage>
        <taxon>Eukaryota</taxon>
        <taxon>Viridiplantae</taxon>
        <taxon>Streptophyta</taxon>
        <taxon>Embryophyta</taxon>
        <taxon>Tracheophyta</taxon>
        <taxon>Spermatophyta</taxon>
        <taxon>Magnoliopsida</taxon>
        <taxon>Trochodendrales</taxon>
        <taxon>Trochodendraceae</taxon>
        <taxon>Tetracentron</taxon>
    </lineage>
</organism>
<dbReference type="InterPro" id="IPR025315">
    <property type="entry name" value="DUF4220"/>
</dbReference>